<proteinExistence type="predicted"/>
<reference evidence="2" key="1">
    <citation type="journal article" date="2019" name="bioRxiv">
        <title>Genomics, evolutionary history and diagnostics of the Alternaria alternata species group including apple and Asian pear pathotypes.</title>
        <authorList>
            <person name="Armitage A.D."/>
            <person name="Cockerton H.M."/>
            <person name="Sreenivasaprasad S."/>
            <person name="Woodhall J.W."/>
            <person name="Lane C.R."/>
            <person name="Harrison R.J."/>
            <person name="Clarkson J.P."/>
        </authorList>
    </citation>
    <scope>NUCLEOTIDE SEQUENCE [LARGE SCALE GENOMIC DNA]</scope>
    <source>
        <strain evidence="2">FERA 1082</strain>
    </source>
</reference>
<dbReference type="Proteomes" id="UP000292402">
    <property type="component" value="Unassembled WGS sequence"/>
</dbReference>
<dbReference type="AlphaFoldDB" id="A0A4Q4M3C9"/>
<name>A0A4Q4M3C9_9PLEO</name>
<protein>
    <submittedName>
        <fullName evidence="1">Uncharacterized protein</fullName>
    </submittedName>
</protein>
<comment type="caution">
    <text evidence="1">The sequence shown here is derived from an EMBL/GenBank/DDBJ whole genome shotgun (WGS) entry which is preliminary data.</text>
</comment>
<dbReference type="EMBL" id="PDXA01000056">
    <property type="protein sequence ID" value="RYN39951.1"/>
    <property type="molecule type" value="Genomic_DNA"/>
</dbReference>
<sequence length="368" mass="41087">MPSSANAEANLEELLSLSRHGAQRESRSTKIRSLTDEDIAQVISIGTKREFTREGLERILLVVLDTAAQEGGIASGTPIDRAGDVKVQLEECTDDFDSIALSVEELPSSAGSSPTASAASEHCIKRDPGIWEAFDTTVKRARKNKDVSANSDTLQKAESAWSVSLTAPGHILFGPTVPEHLLYVDPTPWHPEFRESWAGMSKDPDHPAFFTKDELGFYIPKEMLSTQETNDGLEPLPKMPLELSVQIRRKIGADFIQGWKSIERYGDMILFQTRNFGTSSHCLSDFTIRRKRGPSTRVQSKGNVWSACDFCIDTRRLCLRMIKVNHHGTEKVVFPLPPQLRVGRHWTEMGFWVRDTTESGSRRTATDT</sequence>
<organism evidence="1 2">
    <name type="scientific">Alternaria tenuissima</name>
    <dbReference type="NCBI Taxonomy" id="119927"/>
    <lineage>
        <taxon>Eukaryota</taxon>
        <taxon>Fungi</taxon>
        <taxon>Dikarya</taxon>
        <taxon>Ascomycota</taxon>
        <taxon>Pezizomycotina</taxon>
        <taxon>Dothideomycetes</taxon>
        <taxon>Pleosporomycetidae</taxon>
        <taxon>Pleosporales</taxon>
        <taxon>Pleosporineae</taxon>
        <taxon>Pleosporaceae</taxon>
        <taxon>Alternaria</taxon>
        <taxon>Alternaria sect. Alternaria</taxon>
        <taxon>Alternaria alternata complex</taxon>
    </lineage>
</organism>
<accession>A0A4Q4M3C9</accession>
<gene>
    <name evidence="1" type="ORF">AA0114_g11204</name>
</gene>
<evidence type="ECO:0000313" key="2">
    <source>
        <dbReference type="Proteomes" id="UP000292402"/>
    </source>
</evidence>
<evidence type="ECO:0000313" key="1">
    <source>
        <dbReference type="EMBL" id="RYN39951.1"/>
    </source>
</evidence>